<evidence type="ECO:0000313" key="23">
    <source>
        <dbReference type="Proteomes" id="UP000504624"/>
    </source>
</evidence>
<evidence type="ECO:0000256" key="18">
    <source>
        <dbReference type="ARBA" id="ARBA00031621"/>
    </source>
</evidence>
<evidence type="ECO:0000256" key="20">
    <source>
        <dbReference type="SAM" id="MobiDB-lite"/>
    </source>
</evidence>
<feature type="region of interest" description="Disordered" evidence="20">
    <location>
        <begin position="1"/>
        <end position="20"/>
    </location>
</feature>
<keyword evidence="10" id="KW-0808">Transferase</keyword>
<dbReference type="SUPFAM" id="SSF53155">
    <property type="entry name" value="Methylated DNA-protein cysteine methyltransferase domain"/>
    <property type="match status" value="1"/>
</dbReference>
<comment type="similarity">
    <text evidence="5">Belongs to the MGMT family.</text>
</comment>
<feature type="domain" description="Methylated-DNA-[protein]-cysteine S-methyltransferase DNA binding" evidence="21">
    <location>
        <begin position="270"/>
        <end position="347"/>
    </location>
</feature>
<proteinExistence type="inferred from homology"/>
<dbReference type="OrthoDB" id="1907495at2759"/>
<dbReference type="CTD" id="4255"/>
<dbReference type="NCBIfam" id="TIGR00589">
    <property type="entry name" value="ogt"/>
    <property type="match status" value="1"/>
</dbReference>
<evidence type="ECO:0000256" key="17">
    <source>
        <dbReference type="ARBA" id="ARBA00030795"/>
    </source>
</evidence>
<comment type="subcellular location">
    <subcellularLocation>
        <location evidence="4">Nucleus</location>
    </subcellularLocation>
</comment>
<feature type="region of interest" description="Disordered" evidence="20">
    <location>
        <begin position="85"/>
        <end position="124"/>
    </location>
</feature>
<keyword evidence="14" id="KW-0238">DNA-binding</keyword>
<keyword evidence="16" id="KW-0539">Nucleus</keyword>
<dbReference type="GO" id="GO:0032259">
    <property type="term" value="P:methylation"/>
    <property type="evidence" value="ECO:0007669"/>
    <property type="project" value="UniProtKB-KW"/>
</dbReference>
<dbReference type="Gene3D" id="1.10.10.10">
    <property type="entry name" value="Winged helix-like DNA-binding domain superfamily/Winged helix DNA-binding domain"/>
    <property type="match status" value="1"/>
</dbReference>
<dbReference type="Proteomes" id="UP000504624">
    <property type="component" value="Unplaced"/>
</dbReference>
<evidence type="ECO:0000256" key="3">
    <source>
        <dbReference type="ARBA" id="ARBA00003317"/>
    </source>
</evidence>
<name>A0A6J0GS11_9PASS</name>
<evidence type="ECO:0000256" key="5">
    <source>
        <dbReference type="ARBA" id="ARBA00008711"/>
    </source>
</evidence>
<reference evidence="24" key="1">
    <citation type="submission" date="2025-08" db="UniProtKB">
        <authorList>
            <consortium name="RefSeq"/>
        </authorList>
    </citation>
    <scope>IDENTIFICATION</scope>
</reference>
<dbReference type="GO" id="GO:0005654">
    <property type="term" value="C:nucleoplasm"/>
    <property type="evidence" value="ECO:0007669"/>
    <property type="project" value="TreeGrafter"/>
</dbReference>
<dbReference type="PANTHER" id="PTHR46460">
    <property type="entry name" value="METHYLATED-DNA--PROTEIN-CYSTEINE METHYLTRANSFERASE"/>
    <property type="match status" value="1"/>
</dbReference>
<comment type="catalytic activity">
    <reaction evidence="1">
        <text>a 4-O-methyl-thymidine in DNA + L-cysteinyl-[protein] = a thymidine in DNA + S-methyl-L-cysteinyl-[protein]</text>
        <dbReference type="Rhea" id="RHEA:53428"/>
        <dbReference type="Rhea" id="RHEA-COMP:10131"/>
        <dbReference type="Rhea" id="RHEA-COMP:10132"/>
        <dbReference type="Rhea" id="RHEA-COMP:13555"/>
        <dbReference type="Rhea" id="RHEA-COMP:13556"/>
        <dbReference type="ChEBI" id="CHEBI:29950"/>
        <dbReference type="ChEBI" id="CHEBI:82612"/>
        <dbReference type="ChEBI" id="CHEBI:137386"/>
        <dbReference type="ChEBI" id="CHEBI:137387"/>
        <dbReference type="EC" id="2.1.1.63"/>
    </reaction>
</comment>
<evidence type="ECO:0000256" key="15">
    <source>
        <dbReference type="ARBA" id="ARBA00023204"/>
    </source>
</evidence>
<evidence type="ECO:0000256" key="2">
    <source>
        <dbReference type="ARBA" id="ARBA00001947"/>
    </source>
</evidence>
<evidence type="ECO:0000256" key="13">
    <source>
        <dbReference type="ARBA" id="ARBA00022833"/>
    </source>
</evidence>
<evidence type="ECO:0000256" key="7">
    <source>
        <dbReference type="ARBA" id="ARBA00015377"/>
    </source>
</evidence>
<dbReference type="GO" id="GO:0003908">
    <property type="term" value="F:methylated-DNA-[protein]-cysteine S-methyltransferase activity"/>
    <property type="evidence" value="ECO:0007669"/>
    <property type="project" value="UniProtKB-EC"/>
</dbReference>
<comment type="cofactor">
    <cofactor evidence="2">
        <name>Zn(2+)</name>
        <dbReference type="ChEBI" id="CHEBI:29105"/>
    </cofactor>
</comment>
<evidence type="ECO:0000256" key="1">
    <source>
        <dbReference type="ARBA" id="ARBA00001286"/>
    </source>
</evidence>
<evidence type="ECO:0000256" key="4">
    <source>
        <dbReference type="ARBA" id="ARBA00004123"/>
    </source>
</evidence>
<dbReference type="Pfam" id="PF02870">
    <property type="entry name" value="Methyltransf_1N"/>
    <property type="match status" value="1"/>
</dbReference>
<dbReference type="RefSeq" id="XP_017664620.1">
    <property type="nucleotide sequence ID" value="XM_017809131.1"/>
</dbReference>
<organism evidence="23 24">
    <name type="scientific">Lepidothrix coronata</name>
    <name type="common">blue-crowned manakin</name>
    <dbReference type="NCBI Taxonomy" id="321398"/>
    <lineage>
        <taxon>Eukaryota</taxon>
        <taxon>Metazoa</taxon>
        <taxon>Chordata</taxon>
        <taxon>Craniata</taxon>
        <taxon>Vertebrata</taxon>
        <taxon>Euteleostomi</taxon>
        <taxon>Archelosauria</taxon>
        <taxon>Archosauria</taxon>
        <taxon>Dinosauria</taxon>
        <taxon>Saurischia</taxon>
        <taxon>Theropoda</taxon>
        <taxon>Coelurosauria</taxon>
        <taxon>Aves</taxon>
        <taxon>Neognathae</taxon>
        <taxon>Neoaves</taxon>
        <taxon>Telluraves</taxon>
        <taxon>Australaves</taxon>
        <taxon>Passeriformes</taxon>
        <taxon>Pipridae</taxon>
        <taxon>Lepidothrix</taxon>
    </lineage>
</organism>
<evidence type="ECO:0000259" key="22">
    <source>
        <dbReference type="Pfam" id="PF02870"/>
    </source>
</evidence>
<dbReference type="InterPro" id="IPR008332">
    <property type="entry name" value="MethylG_MeTrfase_N"/>
</dbReference>
<comment type="function">
    <text evidence="3">Involved in the cellular defense against the biological effects of O6-methylguanine (O6-MeG) and O4-methylthymine (O4-MeT) in DNA. Repairs the methylated nucleobase in DNA by stoichiometrically transferring the methyl group to a cysteine residue in the enzyme. This is a suicide reaction: the enzyme is irreversibly inactivated.</text>
</comment>
<dbReference type="InterPro" id="IPR036217">
    <property type="entry name" value="MethylDNA_cys_MeTrfase_DNAb"/>
</dbReference>
<dbReference type="FunFam" id="3.30.160.70:FF:000001">
    <property type="entry name" value="Methylated-DNA--protein-cysteine methyltransferase"/>
    <property type="match status" value="1"/>
</dbReference>
<evidence type="ECO:0000256" key="12">
    <source>
        <dbReference type="ARBA" id="ARBA00022763"/>
    </source>
</evidence>
<evidence type="ECO:0000256" key="19">
    <source>
        <dbReference type="ARBA" id="ARBA00049348"/>
    </source>
</evidence>
<evidence type="ECO:0000256" key="16">
    <source>
        <dbReference type="ARBA" id="ARBA00023242"/>
    </source>
</evidence>
<sequence>MGLEGLPEPSPPQAGHPGWSVRSDRCSVMDFYSNPCFRHGCVRAQPRCPGCAHGRDALPAQPGPSPGNVPLLPGHITRERTHRCHRTRPGARWNPPALPLPGGPGSAPAARPCPDRARHHRSAPPPRAEMFQMWTLLPKASSFRGKKMWLCGDFFFSAMAPRLVPRVNSKAGDSLCKEKHAVLLSPVGKIEISGCETGLHEIKLPKTSVLPSGAEASAACEVCEGAEEMPEPLEQCTAWLRAYFCEPATLANLPVPAFHHPLLQQDSFTRQVLWTLLNDVKFGEAVSYKELADLAGNSRAARAVGTAMRRNPIALIIPCHRVIRSGGKIGNYGGGRLVKEWLLSHEKLQKEKLAY</sequence>
<keyword evidence="11" id="KW-0479">Metal-binding</keyword>
<keyword evidence="15" id="KW-0234">DNA repair</keyword>
<keyword evidence="13" id="KW-0862">Zinc</keyword>
<evidence type="ECO:0000256" key="14">
    <source>
        <dbReference type="ARBA" id="ARBA00023125"/>
    </source>
</evidence>
<dbReference type="CDD" id="cd06445">
    <property type="entry name" value="ATase"/>
    <property type="match status" value="1"/>
</dbReference>
<dbReference type="GO" id="GO:0006281">
    <property type="term" value="P:DNA repair"/>
    <property type="evidence" value="ECO:0007669"/>
    <property type="project" value="UniProtKB-KW"/>
</dbReference>
<dbReference type="InterPro" id="IPR036631">
    <property type="entry name" value="MGMT_N_sf"/>
</dbReference>
<dbReference type="InterPro" id="IPR036388">
    <property type="entry name" value="WH-like_DNA-bd_sf"/>
</dbReference>
<keyword evidence="12" id="KW-0227">DNA damage</keyword>
<gene>
    <name evidence="24" type="primary">MGMT</name>
</gene>
<comment type="catalytic activity">
    <reaction evidence="19">
        <text>a 6-O-methyl-2'-deoxyguanosine in DNA + L-cysteinyl-[protein] = S-methyl-L-cysteinyl-[protein] + a 2'-deoxyguanosine in DNA</text>
        <dbReference type="Rhea" id="RHEA:24000"/>
        <dbReference type="Rhea" id="RHEA-COMP:10131"/>
        <dbReference type="Rhea" id="RHEA-COMP:10132"/>
        <dbReference type="Rhea" id="RHEA-COMP:11367"/>
        <dbReference type="Rhea" id="RHEA-COMP:11368"/>
        <dbReference type="ChEBI" id="CHEBI:29950"/>
        <dbReference type="ChEBI" id="CHEBI:82612"/>
        <dbReference type="ChEBI" id="CHEBI:85445"/>
        <dbReference type="ChEBI" id="CHEBI:85448"/>
        <dbReference type="EC" id="2.1.1.63"/>
    </reaction>
</comment>
<dbReference type="GO" id="GO:0003677">
    <property type="term" value="F:DNA binding"/>
    <property type="evidence" value="ECO:0007669"/>
    <property type="project" value="UniProtKB-KW"/>
</dbReference>
<evidence type="ECO:0000256" key="11">
    <source>
        <dbReference type="ARBA" id="ARBA00022723"/>
    </source>
</evidence>
<dbReference type="AlphaFoldDB" id="A0A6J0GS11"/>
<accession>A0A6J0GS11</accession>
<evidence type="ECO:0000256" key="8">
    <source>
        <dbReference type="ARBA" id="ARBA00022553"/>
    </source>
</evidence>
<evidence type="ECO:0000256" key="6">
    <source>
        <dbReference type="ARBA" id="ARBA00011918"/>
    </source>
</evidence>
<feature type="domain" description="Methylguanine DNA methyltransferase ribonuclease-like" evidence="22">
    <location>
        <begin position="181"/>
        <end position="256"/>
    </location>
</feature>
<dbReference type="InterPro" id="IPR014048">
    <property type="entry name" value="MethylDNA_cys_MeTrfase_DNA-bd"/>
</dbReference>
<dbReference type="PANTHER" id="PTHR46460:SF1">
    <property type="entry name" value="METHYLATED-DNA--PROTEIN-CYSTEINE METHYLTRANSFERASE"/>
    <property type="match status" value="1"/>
</dbReference>
<dbReference type="Pfam" id="PF01035">
    <property type="entry name" value="DNA_binding_1"/>
    <property type="match status" value="1"/>
</dbReference>
<evidence type="ECO:0000256" key="9">
    <source>
        <dbReference type="ARBA" id="ARBA00022603"/>
    </source>
</evidence>
<protein>
    <recommendedName>
        <fullName evidence="7">Methylated-DNA--protein-cysteine methyltransferase</fullName>
        <ecNumber evidence="6">2.1.1.63</ecNumber>
    </recommendedName>
    <alternativeName>
        <fullName evidence="17">6-O-methylguanine-DNA methyltransferase</fullName>
    </alternativeName>
    <alternativeName>
        <fullName evidence="18">O-6-methylguanine-DNA-alkyltransferase</fullName>
    </alternativeName>
</protein>
<dbReference type="PROSITE" id="PS00374">
    <property type="entry name" value="MGMT"/>
    <property type="match status" value="1"/>
</dbReference>
<keyword evidence="9 24" id="KW-0489">Methyltransferase</keyword>
<keyword evidence="23" id="KW-1185">Reference proteome</keyword>
<evidence type="ECO:0000259" key="21">
    <source>
        <dbReference type="Pfam" id="PF01035"/>
    </source>
</evidence>
<evidence type="ECO:0000256" key="10">
    <source>
        <dbReference type="ARBA" id="ARBA00022679"/>
    </source>
</evidence>
<evidence type="ECO:0000313" key="24">
    <source>
        <dbReference type="RefSeq" id="XP_017664620.1"/>
    </source>
</evidence>
<dbReference type="GO" id="GO:0046872">
    <property type="term" value="F:metal ion binding"/>
    <property type="evidence" value="ECO:0007669"/>
    <property type="project" value="UniProtKB-KW"/>
</dbReference>
<dbReference type="GeneID" id="108494497"/>
<keyword evidence="8" id="KW-0597">Phosphoprotein</keyword>
<dbReference type="InterPro" id="IPR001497">
    <property type="entry name" value="MethylDNA_cys_MeTrfase_AS"/>
</dbReference>
<dbReference type="FunFam" id="1.10.10.10:FF:000214">
    <property type="entry name" value="Methylated-DNA--protein-cysteine methyltransferase"/>
    <property type="match status" value="1"/>
</dbReference>
<dbReference type="Gene3D" id="3.30.160.70">
    <property type="entry name" value="Methylated DNA-protein cysteine methyltransferase domain"/>
    <property type="match status" value="1"/>
</dbReference>
<dbReference type="SUPFAM" id="SSF46767">
    <property type="entry name" value="Methylated DNA-protein cysteine methyltransferase, C-terminal domain"/>
    <property type="match status" value="1"/>
</dbReference>
<dbReference type="EC" id="2.1.1.63" evidence="6"/>